<dbReference type="eggNOG" id="COG0657">
    <property type="taxonomic scope" value="Bacteria"/>
</dbReference>
<feature type="signal peptide" evidence="2">
    <location>
        <begin position="1"/>
        <end position="24"/>
    </location>
</feature>
<dbReference type="OrthoDB" id="923957at2"/>
<evidence type="ECO:0000259" key="3">
    <source>
        <dbReference type="Pfam" id="PF20434"/>
    </source>
</evidence>
<name>F3KTR5_9BURK</name>
<comment type="caution">
    <text evidence="4">The sequence shown here is derived from an EMBL/GenBank/DDBJ whole genome shotgun (WGS) entry which is preliminary data.</text>
</comment>
<dbReference type="NCBIfam" id="NF041556">
    <property type="entry name" value="tannase_B"/>
    <property type="match status" value="1"/>
</dbReference>
<keyword evidence="5" id="KW-1185">Reference proteome</keyword>
<dbReference type="InterPro" id="IPR049492">
    <property type="entry name" value="BD-FAE-like_dom"/>
</dbReference>
<dbReference type="Proteomes" id="UP000016368">
    <property type="component" value="Unassembled WGS sequence"/>
</dbReference>
<dbReference type="Pfam" id="PF20434">
    <property type="entry name" value="BD-FAE"/>
    <property type="match status" value="1"/>
</dbReference>
<organism evidence="4 5">
    <name type="scientific">Hylemonella gracilis ATCC 19624</name>
    <dbReference type="NCBI Taxonomy" id="887062"/>
    <lineage>
        <taxon>Bacteria</taxon>
        <taxon>Pseudomonadati</taxon>
        <taxon>Pseudomonadota</taxon>
        <taxon>Betaproteobacteria</taxon>
        <taxon>Burkholderiales</taxon>
        <taxon>Comamonadaceae</taxon>
        <taxon>Hylemonella</taxon>
    </lineage>
</organism>
<dbReference type="InterPro" id="IPR029058">
    <property type="entry name" value="AB_hydrolase_fold"/>
</dbReference>
<accession>F3KTR5</accession>
<feature type="compositionally biased region" description="Gly residues" evidence="1">
    <location>
        <begin position="136"/>
        <end position="191"/>
    </location>
</feature>
<dbReference type="AlphaFoldDB" id="F3KTR5"/>
<dbReference type="SUPFAM" id="SSF53474">
    <property type="entry name" value="alpha/beta-Hydrolases"/>
    <property type="match status" value="1"/>
</dbReference>
<gene>
    <name evidence="4" type="ORF">HGR_09229</name>
</gene>
<dbReference type="EMBL" id="AEGR01000056">
    <property type="protein sequence ID" value="EGI76944.1"/>
    <property type="molecule type" value="Genomic_DNA"/>
</dbReference>
<feature type="region of interest" description="Disordered" evidence="1">
    <location>
        <begin position="136"/>
        <end position="200"/>
    </location>
</feature>
<evidence type="ECO:0000256" key="1">
    <source>
        <dbReference type="SAM" id="MobiDB-lite"/>
    </source>
</evidence>
<evidence type="ECO:0000256" key="2">
    <source>
        <dbReference type="SAM" id="SignalP"/>
    </source>
</evidence>
<reference evidence="4 5" key="1">
    <citation type="journal article" date="2011" name="EMBO J.">
        <title>Structural diversity of bacterial flagellar motors.</title>
        <authorList>
            <person name="Chen S."/>
            <person name="Beeby M."/>
            <person name="Murphy G.E."/>
            <person name="Leadbetter J.R."/>
            <person name="Hendrixson D.R."/>
            <person name="Briegel A."/>
            <person name="Li Z."/>
            <person name="Shi J."/>
            <person name="Tocheva E.I."/>
            <person name="Muller A."/>
            <person name="Dobro M.J."/>
            <person name="Jensen G.J."/>
        </authorList>
    </citation>
    <scope>NUCLEOTIDE SEQUENCE [LARGE SCALE GENOMIC DNA]</scope>
    <source>
        <strain evidence="4 5">ATCC 19624</strain>
    </source>
</reference>
<dbReference type="InterPro" id="IPR048124">
    <property type="entry name" value="Tannase_B"/>
</dbReference>
<keyword evidence="2" id="KW-0732">Signal</keyword>
<feature type="domain" description="BD-FAE-like" evidence="3">
    <location>
        <begin position="230"/>
        <end position="323"/>
    </location>
</feature>
<feature type="chain" id="PRO_5003296913" description="BD-FAE-like domain-containing protein" evidence="2">
    <location>
        <begin position="25"/>
        <end position="575"/>
    </location>
</feature>
<proteinExistence type="predicted"/>
<dbReference type="RefSeq" id="WP_006297907.1">
    <property type="nucleotide sequence ID" value="NZ_AEGR01000056.1"/>
</dbReference>
<evidence type="ECO:0000313" key="4">
    <source>
        <dbReference type="EMBL" id="EGI76944.1"/>
    </source>
</evidence>
<protein>
    <recommendedName>
        <fullName evidence="3">BD-FAE-like domain-containing protein</fullName>
    </recommendedName>
</protein>
<dbReference type="Gene3D" id="3.40.50.1820">
    <property type="entry name" value="alpha/beta hydrolase"/>
    <property type="match status" value="1"/>
</dbReference>
<evidence type="ECO:0000313" key="5">
    <source>
        <dbReference type="Proteomes" id="UP000016368"/>
    </source>
</evidence>
<sequence length="575" mass="60518">MIYANRRQFTLALMAASLATTARAAESAPQGTTNTSESSLDFNPHRYTRQDFVLKGLAVDVRAYEGLPTVRRALEPSYQTLNLYIPDAYFKGGTVGRYNAQTAPIFLPNQVGGYMPAKPGTLAVRVEGPPGGMGMEMGGGGGGPQGPGRGGMGGGGGGGRMGPPGGGMGGEPGTRPGGGGARGAGGPGAGPNAGPSAGPSAIMQALARGFIVAAPGARGRTLRAEDGSWTGKAPAAIVDLKAAVRWLRHNALANGGRLPGNTERIVSNGTSAGGALSALLGASGNHADFERELQALGAADARDDIYAVSAYCPITNLDHADGAYEWQFHGLTEYRNVAVSMLDFRVERTETVARLDAEQQRLSTELRAEFIAYVNGLKLRGAQGQPLSLQADGTGTLRDEIQALLMASAQGALAAGVNVGQRDWVRVKDGQVSALDFAAHVRGMGRMKGLPAFDGLELETGENQLFGNAQTDKRHFTAFSARHSRSEAGAFVADPLTVRQMNAMHYATDSSARPAPHWRIRHGTMDSDTSFAVPTLLAAALRERQLQVDLALPWDRPHSGDYDLDELFTWIEQRV</sequence>
<dbReference type="STRING" id="887062.HGR_09229"/>